<sequence length="374" mass="41216">MQPKALIVVSEDWYFLSHRLPLAKRLKAEGYDVALACRFSDKRAEIENHGVRCFSVNFQRDGISPLKALKTVSALRAIYKQERPDLVVHVALFTVLLGTIAAIFSPAKNVLNLVTGLGFSFISNSLKARVIRTVVSIAFRGFAWTKKVNMLVQNRDDLTLMSGFGFCEDRNLFLVRGSGVDAVHFYPAPALPQPPLITFVGRLLWAKGVGEIIEAARLLKERGQDIRIALVGDIDALNPQSASQDDLESWQAEGLVECWGRRTDIADIYRQSTVALLPSWREGLPKSLLEAAACGLAMIATDVPGCREIVRDQENGLLVPLQDSVALANAMERLANNPALCAEFGAAARRFVDEELNDQAIMDKTMSVIHQITA</sequence>
<dbReference type="PANTHER" id="PTHR12526">
    <property type="entry name" value="GLYCOSYLTRANSFERASE"/>
    <property type="match status" value="1"/>
</dbReference>
<dbReference type="SUPFAM" id="SSF53756">
    <property type="entry name" value="UDP-Glycosyltransferase/glycogen phosphorylase"/>
    <property type="match status" value="1"/>
</dbReference>
<reference evidence="3" key="2">
    <citation type="submission" date="2020-09" db="EMBL/GenBank/DDBJ databases">
        <authorList>
            <person name="Sun Q."/>
            <person name="Zhou Y."/>
        </authorList>
    </citation>
    <scope>NUCLEOTIDE SEQUENCE</scope>
    <source>
        <strain evidence="3">CGMCC 1.15254</strain>
    </source>
</reference>
<dbReference type="InterPro" id="IPR028098">
    <property type="entry name" value="Glyco_trans_4-like_N"/>
</dbReference>
<protein>
    <submittedName>
        <fullName evidence="3">Glycosyl transferase family 1</fullName>
    </submittedName>
</protein>
<keyword evidence="3" id="KW-0808">Transferase</keyword>
<dbReference type="AlphaFoldDB" id="A0A917BX61"/>
<dbReference type="RefSeq" id="WP_188662681.1">
    <property type="nucleotide sequence ID" value="NZ_BMHV01000006.1"/>
</dbReference>
<dbReference type="Pfam" id="PF13692">
    <property type="entry name" value="Glyco_trans_1_4"/>
    <property type="match status" value="1"/>
</dbReference>
<evidence type="ECO:0000313" key="4">
    <source>
        <dbReference type="Proteomes" id="UP000632498"/>
    </source>
</evidence>
<dbReference type="Pfam" id="PF13477">
    <property type="entry name" value="Glyco_trans_4_2"/>
    <property type="match status" value="1"/>
</dbReference>
<name>A0A917BX61_9PROT</name>
<organism evidence="3 4">
    <name type="scientific">Terasakiella brassicae</name>
    <dbReference type="NCBI Taxonomy" id="1634917"/>
    <lineage>
        <taxon>Bacteria</taxon>
        <taxon>Pseudomonadati</taxon>
        <taxon>Pseudomonadota</taxon>
        <taxon>Alphaproteobacteria</taxon>
        <taxon>Rhodospirillales</taxon>
        <taxon>Terasakiellaceae</taxon>
        <taxon>Terasakiella</taxon>
    </lineage>
</organism>
<keyword evidence="1" id="KW-0812">Transmembrane</keyword>
<keyword evidence="1" id="KW-1133">Transmembrane helix</keyword>
<accession>A0A917BX61</accession>
<dbReference type="EMBL" id="BMHV01000006">
    <property type="protein sequence ID" value="GGF59538.1"/>
    <property type="molecule type" value="Genomic_DNA"/>
</dbReference>
<dbReference type="PANTHER" id="PTHR12526:SF638">
    <property type="entry name" value="SPORE COAT PROTEIN SA"/>
    <property type="match status" value="1"/>
</dbReference>
<dbReference type="CDD" id="cd03808">
    <property type="entry name" value="GT4_CapM-like"/>
    <property type="match status" value="1"/>
</dbReference>
<dbReference type="Proteomes" id="UP000632498">
    <property type="component" value="Unassembled WGS sequence"/>
</dbReference>
<feature type="transmembrane region" description="Helical" evidence="1">
    <location>
        <begin position="86"/>
        <end position="104"/>
    </location>
</feature>
<evidence type="ECO:0000313" key="3">
    <source>
        <dbReference type="EMBL" id="GGF59538.1"/>
    </source>
</evidence>
<dbReference type="Gene3D" id="3.40.50.2000">
    <property type="entry name" value="Glycogen Phosphorylase B"/>
    <property type="match status" value="2"/>
</dbReference>
<gene>
    <name evidence="3" type="ORF">GCM10011332_11450</name>
</gene>
<dbReference type="GO" id="GO:0016757">
    <property type="term" value="F:glycosyltransferase activity"/>
    <property type="evidence" value="ECO:0007669"/>
    <property type="project" value="TreeGrafter"/>
</dbReference>
<keyword evidence="4" id="KW-1185">Reference proteome</keyword>
<evidence type="ECO:0000259" key="2">
    <source>
        <dbReference type="Pfam" id="PF13477"/>
    </source>
</evidence>
<proteinExistence type="predicted"/>
<comment type="caution">
    <text evidence="3">The sequence shown here is derived from an EMBL/GenBank/DDBJ whole genome shotgun (WGS) entry which is preliminary data.</text>
</comment>
<feature type="domain" description="Glycosyltransferase subfamily 4-like N-terminal" evidence="2">
    <location>
        <begin position="6"/>
        <end position="140"/>
    </location>
</feature>
<keyword evidence="1" id="KW-0472">Membrane</keyword>
<reference evidence="3" key="1">
    <citation type="journal article" date="2014" name="Int. J. Syst. Evol. Microbiol.">
        <title>Complete genome sequence of Corynebacterium casei LMG S-19264T (=DSM 44701T), isolated from a smear-ripened cheese.</title>
        <authorList>
            <consortium name="US DOE Joint Genome Institute (JGI-PGF)"/>
            <person name="Walter F."/>
            <person name="Albersmeier A."/>
            <person name="Kalinowski J."/>
            <person name="Ruckert C."/>
        </authorList>
    </citation>
    <scope>NUCLEOTIDE SEQUENCE</scope>
    <source>
        <strain evidence="3">CGMCC 1.15254</strain>
    </source>
</reference>
<evidence type="ECO:0000256" key="1">
    <source>
        <dbReference type="SAM" id="Phobius"/>
    </source>
</evidence>